<proteinExistence type="predicted"/>
<feature type="domain" description="Sulfatase-modifying factor enzyme-like" evidence="1">
    <location>
        <begin position="43"/>
        <end position="274"/>
    </location>
</feature>
<dbReference type="PANTHER" id="PTHR23150:SF19">
    <property type="entry name" value="FORMYLGLYCINE-GENERATING ENZYME"/>
    <property type="match status" value="1"/>
</dbReference>
<dbReference type="Gene3D" id="3.90.1580.10">
    <property type="entry name" value="paralog of FGE (formylglycine-generating enzyme)"/>
    <property type="match status" value="1"/>
</dbReference>
<evidence type="ECO:0000313" key="3">
    <source>
        <dbReference type="Proteomes" id="UP000605201"/>
    </source>
</evidence>
<dbReference type="GO" id="GO:0120147">
    <property type="term" value="F:formylglycine-generating oxidase activity"/>
    <property type="evidence" value="ECO:0007669"/>
    <property type="project" value="TreeGrafter"/>
</dbReference>
<comment type="caution">
    <text evidence="2">The sequence shown here is derived from an EMBL/GenBank/DDBJ whole genome shotgun (WGS) entry which is preliminary data.</text>
</comment>
<dbReference type="Proteomes" id="UP000605201">
    <property type="component" value="Unassembled WGS sequence"/>
</dbReference>
<dbReference type="EMBL" id="JACNIG010000265">
    <property type="protein sequence ID" value="MBC8433047.1"/>
    <property type="molecule type" value="Genomic_DNA"/>
</dbReference>
<dbReference type="InterPro" id="IPR005532">
    <property type="entry name" value="SUMF_dom"/>
</dbReference>
<dbReference type="Pfam" id="PF03781">
    <property type="entry name" value="FGE-sulfatase"/>
    <property type="match status" value="1"/>
</dbReference>
<evidence type="ECO:0000313" key="2">
    <source>
        <dbReference type="EMBL" id="MBC8433047.1"/>
    </source>
</evidence>
<dbReference type="AlphaFoldDB" id="A0A8J6P5S1"/>
<dbReference type="SUPFAM" id="SSF56436">
    <property type="entry name" value="C-type lectin-like"/>
    <property type="match status" value="1"/>
</dbReference>
<sequence>MILPQNRLKTLFIAVCIYFLFSALYPLSAHSFEKTFTNALGMEFVLIPAGTFVMGSPVDELNRDESEIQHKMTISKPFYIQTAEVTVKQWRTVMGKKLLSLRQEPDTMPATKVSWYDSIEFIKGLNQRSEGTYRLPTEAEWEYAARAGSTTAYSWGNDIDCNKAMYGNSMKHDVCQLYNKSVKLELGRPAPVKSYQPNAWGVYDMHGNVWEWVMDRHEEYSSAPAVDPRGPDSGTMRVKRGGSWFKYGNYCRSANRAFAHPAGRFQTTGFRVVREVGK</sequence>
<dbReference type="PANTHER" id="PTHR23150">
    <property type="entry name" value="SULFATASE MODIFYING FACTOR 1, 2"/>
    <property type="match status" value="1"/>
</dbReference>
<dbReference type="InterPro" id="IPR016187">
    <property type="entry name" value="CTDL_fold"/>
</dbReference>
<name>A0A8J6P5S1_9BACT</name>
<reference evidence="2 3" key="1">
    <citation type="submission" date="2020-08" db="EMBL/GenBank/DDBJ databases">
        <title>Bridging the membrane lipid divide: bacteria of the FCB group superphylum have the potential to synthesize archaeal ether lipids.</title>
        <authorList>
            <person name="Villanueva L."/>
            <person name="Von Meijenfeldt F.A.B."/>
            <person name="Westbye A.B."/>
            <person name="Yadav S."/>
            <person name="Hopmans E.C."/>
            <person name="Dutilh B.E."/>
            <person name="Sinninghe Damste J.S."/>
        </authorList>
    </citation>
    <scope>NUCLEOTIDE SEQUENCE [LARGE SCALE GENOMIC DNA]</scope>
    <source>
        <strain evidence="2">NIOZ-UU17</strain>
    </source>
</reference>
<protein>
    <submittedName>
        <fullName evidence="2">Formylglycine-generating enzyme family protein</fullName>
    </submittedName>
</protein>
<evidence type="ECO:0000259" key="1">
    <source>
        <dbReference type="Pfam" id="PF03781"/>
    </source>
</evidence>
<accession>A0A8J6P5S1</accession>
<organism evidence="2 3">
    <name type="scientific">Candidatus Desulfatibia vada</name>
    <dbReference type="NCBI Taxonomy" id="2841696"/>
    <lineage>
        <taxon>Bacteria</taxon>
        <taxon>Pseudomonadati</taxon>
        <taxon>Thermodesulfobacteriota</taxon>
        <taxon>Desulfobacteria</taxon>
        <taxon>Desulfobacterales</taxon>
        <taxon>Desulfobacterales incertae sedis</taxon>
        <taxon>Candidatus Desulfatibia</taxon>
    </lineage>
</organism>
<gene>
    <name evidence="2" type="ORF">H8D96_14135</name>
</gene>
<dbReference type="InterPro" id="IPR051043">
    <property type="entry name" value="Sulfatase_Mod_Factor_Kinase"/>
</dbReference>
<dbReference type="InterPro" id="IPR042095">
    <property type="entry name" value="SUMF_sf"/>
</dbReference>